<dbReference type="EMBL" id="LNQM01000001">
    <property type="protein sequence ID" value="KSU79120.1"/>
    <property type="molecule type" value="Genomic_DNA"/>
</dbReference>
<evidence type="ECO:0000313" key="3">
    <source>
        <dbReference type="Proteomes" id="UP000053199"/>
    </source>
</evidence>
<proteinExistence type="predicted"/>
<name>A0A0V8IXB8_9MICC</name>
<reference evidence="2 3" key="1">
    <citation type="journal article" date="2014" name="Arch. Microbiol.">
        <title>Arthrobacter enclensis sp. nov., isolated from sediment sample.</title>
        <authorList>
            <person name="Dastager S.G."/>
            <person name="Liu Q."/>
            <person name="Tang S.K."/>
            <person name="Krishnamurthi S."/>
            <person name="Lee J.C."/>
            <person name="Li W.J."/>
        </authorList>
    </citation>
    <scope>NUCLEOTIDE SEQUENCE [LARGE SCALE GENOMIC DNA]</scope>
    <source>
        <strain evidence="2 3">NIO-1008</strain>
    </source>
</reference>
<dbReference type="GO" id="GO:0016740">
    <property type="term" value="F:transferase activity"/>
    <property type="evidence" value="ECO:0007669"/>
    <property type="project" value="UniProtKB-KW"/>
</dbReference>
<dbReference type="InterPro" id="IPR001173">
    <property type="entry name" value="Glyco_trans_2-like"/>
</dbReference>
<keyword evidence="2" id="KW-0808">Transferase</keyword>
<dbReference type="InterPro" id="IPR029044">
    <property type="entry name" value="Nucleotide-diphossugar_trans"/>
</dbReference>
<dbReference type="OrthoDB" id="153025at2"/>
<accession>A0A0V8IXB8</accession>
<dbReference type="RefSeq" id="WP_058266724.1">
    <property type="nucleotide sequence ID" value="NZ_FMAZ01000001.1"/>
</dbReference>
<protein>
    <submittedName>
        <fullName evidence="2">Family 2 glycosyl transferase</fullName>
    </submittedName>
</protein>
<dbReference type="Proteomes" id="UP000053199">
    <property type="component" value="Unassembled WGS sequence"/>
</dbReference>
<sequence>MTTLPESPGDESGEGVPASPFGAVALAAYQPDEPLFARQLRSIQAQTHKEFVCLISVDGDHQRVADMVRRACGDDSRFQVLGYEDRLGFHHNFERALKAVPAEAKWVALSDQDDYWYPEKLATLLPRLGQAALVTGQARVVPPQVSAAGGDSSSGTLTDRRIVGPADLLANNQVTGSLCVFRRDVLDLALPFPSMAAPSQYHDHWIGLCSLVLGGMHIENLVLQDYIQHGGNVVGESRQSLPTSVRNTLRFVQRYEGSTSPRSISSIIHKTGLGWRTLMARTLLERAEKSRLPVGQELRQALNLYARPSRWQLVRSLVGGVRRGNVSPVRALEISLGIILPNFPPGGREAEHRS</sequence>
<organism evidence="2 3">
    <name type="scientific">Pseudarthrobacter enclensis</name>
    <dbReference type="NCBI Taxonomy" id="993070"/>
    <lineage>
        <taxon>Bacteria</taxon>
        <taxon>Bacillati</taxon>
        <taxon>Actinomycetota</taxon>
        <taxon>Actinomycetes</taxon>
        <taxon>Micrococcales</taxon>
        <taxon>Micrococcaceae</taxon>
        <taxon>Pseudarthrobacter</taxon>
    </lineage>
</organism>
<dbReference type="Pfam" id="PF00535">
    <property type="entry name" value="Glycos_transf_2"/>
    <property type="match status" value="1"/>
</dbReference>
<evidence type="ECO:0000313" key="2">
    <source>
        <dbReference type="EMBL" id="KSU79120.1"/>
    </source>
</evidence>
<dbReference type="Gene3D" id="3.90.550.10">
    <property type="entry name" value="Spore Coat Polysaccharide Biosynthesis Protein SpsA, Chain A"/>
    <property type="match status" value="1"/>
</dbReference>
<comment type="caution">
    <text evidence="2">The sequence shown here is derived from an EMBL/GenBank/DDBJ whole genome shotgun (WGS) entry which is preliminary data.</text>
</comment>
<dbReference type="STRING" id="993070.AS031_03585"/>
<keyword evidence="3" id="KW-1185">Reference proteome</keyword>
<dbReference type="AlphaFoldDB" id="A0A0V8IXB8"/>
<feature type="domain" description="Glycosyltransferase 2-like" evidence="1">
    <location>
        <begin position="29"/>
        <end position="146"/>
    </location>
</feature>
<gene>
    <name evidence="2" type="ORF">AS031_03585</name>
</gene>
<evidence type="ECO:0000259" key="1">
    <source>
        <dbReference type="Pfam" id="PF00535"/>
    </source>
</evidence>
<dbReference type="SUPFAM" id="SSF53448">
    <property type="entry name" value="Nucleotide-diphospho-sugar transferases"/>
    <property type="match status" value="1"/>
</dbReference>